<name>A0ABT3YXX2_9PSED</name>
<reference evidence="2 3" key="1">
    <citation type="submission" date="2022-07" db="EMBL/GenBank/DDBJ databases">
        <title>Characterization of plant growth promoting rhizobacteria (PGPR) for use as bioinoculants in agriculture.</title>
        <authorList>
            <person name="Hassen A.I."/>
            <person name="Pierneef R."/>
        </authorList>
    </citation>
    <scope>NUCLEOTIDE SEQUENCE [LARGE SCALE GENOMIC DNA]</scope>
    <source>
        <strain evidence="2 3">SARCC-3054</strain>
    </source>
</reference>
<dbReference type="Proteomes" id="UP001207830">
    <property type="component" value="Unassembled WGS sequence"/>
</dbReference>
<feature type="region of interest" description="Disordered" evidence="1">
    <location>
        <begin position="1"/>
        <end position="20"/>
    </location>
</feature>
<evidence type="ECO:0000256" key="1">
    <source>
        <dbReference type="SAM" id="MobiDB-lite"/>
    </source>
</evidence>
<dbReference type="EMBL" id="JANIGP010000015">
    <property type="protein sequence ID" value="MCY0110362.1"/>
    <property type="molecule type" value="Genomic_DNA"/>
</dbReference>
<accession>A0ABT3YXX2</accession>
<evidence type="ECO:0000313" key="2">
    <source>
        <dbReference type="EMBL" id="MCY0110362.1"/>
    </source>
</evidence>
<comment type="caution">
    <text evidence="2">The sequence shown here is derived from an EMBL/GenBank/DDBJ whole genome shotgun (WGS) entry which is preliminary data.</text>
</comment>
<protein>
    <submittedName>
        <fullName evidence="2">Uncharacterized protein</fullName>
    </submittedName>
</protein>
<sequence length="124" mass="13734">MTFAPPILSQAPGHPPEKATVSLSTLGDELILQVPDATDIPANWEVYPILGADPEDPDWQGQTQPTGIWDDASEEALKLNGIELRIPREALETYLNEEVELRYKFADESSLEPCSEPLMLCIET</sequence>
<evidence type="ECO:0000313" key="3">
    <source>
        <dbReference type="Proteomes" id="UP001207830"/>
    </source>
</evidence>
<proteinExistence type="predicted"/>
<dbReference type="RefSeq" id="WP_123464617.1">
    <property type="nucleotide sequence ID" value="NZ_JANIGP010000015.1"/>
</dbReference>
<gene>
    <name evidence="2" type="ORF">NQF78_18840</name>
</gene>
<keyword evidence="3" id="KW-1185">Reference proteome</keyword>
<organism evidence="2 3">
    <name type="scientific">Pseudomonas monsensis</name>
    <dbReference type="NCBI Taxonomy" id="2745509"/>
    <lineage>
        <taxon>Bacteria</taxon>
        <taxon>Pseudomonadati</taxon>
        <taxon>Pseudomonadota</taxon>
        <taxon>Gammaproteobacteria</taxon>
        <taxon>Pseudomonadales</taxon>
        <taxon>Pseudomonadaceae</taxon>
        <taxon>Pseudomonas</taxon>
    </lineage>
</organism>